<dbReference type="Pfam" id="PF00069">
    <property type="entry name" value="Pkinase"/>
    <property type="match status" value="1"/>
</dbReference>
<feature type="domain" description="Protein kinase" evidence="6">
    <location>
        <begin position="1"/>
        <end position="436"/>
    </location>
</feature>
<dbReference type="SUPFAM" id="SSF56112">
    <property type="entry name" value="Protein kinase-like (PK-like)"/>
    <property type="match status" value="1"/>
</dbReference>
<evidence type="ECO:0000256" key="2">
    <source>
        <dbReference type="ARBA" id="ARBA00022679"/>
    </source>
</evidence>
<dbReference type="SMART" id="SM00220">
    <property type="entry name" value="S_TKc"/>
    <property type="match status" value="1"/>
</dbReference>
<dbReference type="InterPro" id="IPR000719">
    <property type="entry name" value="Prot_kinase_dom"/>
</dbReference>
<dbReference type="GO" id="GO:0004674">
    <property type="term" value="F:protein serine/threonine kinase activity"/>
    <property type="evidence" value="ECO:0007669"/>
    <property type="project" value="UniProtKB-KW"/>
</dbReference>
<evidence type="ECO:0000256" key="3">
    <source>
        <dbReference type="ARBA" id="ARBA00022741"/>
    </source>
</evidence>
<keyword evidence="3" id="KW-0547">Nucleotide-binding</keyword>
<keyword evidence="5" id="KW-0067">ATP-binding</keyword>
<organism evidence="7 8">
    <name type="scientific">Mucor plumbeus</name>
    <dbReference type="NCBI Taxonomy" id="97098"/>
    <lineage>
        <taxon>Eukaryota</taxon>
        <taxon>Fungi</taxon>
        <taxon>Fungi incertae sedis</taxon>
        <taxon>Mucoromycota</taxon>
        <taxon>Mucoromycotina</taxon>
        <taxon>Mucoromycetes</taxon>
        <taxon>Mucorales</taxon>
        <taxon>Mucorineae</taxon>
        <taxon>Mucoraceae</taxon>
        <taxon>Mucor</taxon>
    </lineage>
</organism>
<reference evidence="7" key="1">
    <citation type="submission" date="2020-12" db="EMBL/GenBank/DDBJ databases">
        <title>Metabolic potential, ecology and presence of endohyphal bacteria is reflected in genomic diversity of Mucoromycotina.</title>
        <authorList>
            <person name="Muszewska A."/>
            <person name="Okrasinska A."/>
            <person name="Steczkiewicz K."/>
            <person name="Drgas O."/>
            <person name="Orlowska M."/>
            <person name="Perlinska-Lenart U."/>
            <person name="Aleksandrzak-Piekarczyk T."/>
            <person name="Szatraj K."/>
            <person name="Zielenkiewicz U."/>
            <person name="Pilsyk S."/>
            <person name="Malc E."/>
            <person name="Mieczkowski P."/>
            <person name="Kruszewska J.S."/>
            <person name="Biernat P."/>
            <person name="Pawlowska J."/>
        </authorList>
    </citation>
    <scope>NUCLEOTIDE SEQUENCE</scope>
    <source>
        <strain evidence="7">CBS 226.32</strain>
    </source>
</reference>
<dbReference type="PANTHER" id="PTHR24350">
    <property type="entry name" value="SERINE/THREONINE-PROTEIN KINASE IAL-RELATED"/>
    <property type="match status" value="1"/>
</dbReference>
<keyword evidence="1" id="KW-0723">Serine/threonine-protein kinase</keyword>
<dbReference type="InterPro" id="IPR030616">
    <property type="entry name" value="Aur-like"/>
</dbReference>
<gene>
    <name evidence="7" type="ORF">INT46_000922</name>
</gene>
<dbReference type="OrthoDB" id="410920at2759"/>
<comment type="caution">
    <text evidence="7">The sequence shown here is derived from an EMBL/GenBank/DDBJ whole genome shotgun (WGS) entry which is preliminary data.</text>
</comment>
<keyword evidence="4" id="KW-0418">Kinase</keyword>
<name>A0A8H7VFM0_9FUNG</name>
<evidence type="ECO:0000313" key="7">
    <source>
        <dbReference type="EMBL" id="KAG2214703.1"/>
    </source>
</evidence>
<dbReference type="AlphaFoldDB" id="A0A8H7VFM0"/>
<dbReference type="InterPro" id="IPR011009">
    <property type="entry name" value="Kinase-like_dom_sf"/>
</dbReference>
<evidence type="ECO:0000256" key="5">
    <source>
        <dbReference type="ARBA" id="ARBA00022840"/>
    </source>
</evidence>
<evidence type="ECO:0000259" key="6">
    <source>
        <dbReference type="PROSITE" id="PS50011"/>
    </source>
</evidence>
<dbReference type="Proteomes" id="UP000650833">
    <property type="component" value="Unassembled WGS sequence"/>
</dbReference>
<accession>A0A8H7VFM0</accession>
<sequence length="518" mass="59069">MPVTYDYNNKSRAKFNSVTEKKWWQKLIFIKKKSTNPTINEKSIKSTAQDWRNLSPNEPPVPFLLSSSNNNTIPNTLANPGSVVPSSIKFSDADRFTSELAPNFKECQSNTVRLLHRNISSSSAAGRELYTIQESSEASYTSNNNNTSSSLMSINTNNINACDIFNNNDNVSLDGYETAPSSWSVSPPTSPHKFKPLPIMRIVDEKYEDSTTTIDDDDTDSLSISNAADHHLLQQPKMILVEEDEEDEENFHAPIFEWPTKFISSAEPHFDPDLIGNEVECRLQFCKLVAQAYQQYRQGCLGCPKEMHLLFDEKENIQGITLILRDGAREDYLEFGGSPQYIAPELSICSSLNYEQSDIWALGISLYRMLVGKFPFYPDGGQSCTLSHKELFRKMFTSDFVLPKTLSVDARDLIQRMLSPENSRASFDLVMFHPWIQPYVYWSDVVVKDHQDQAAATAASRSLLENKKNKKKSKSHKRMRKAVRIIQKVIRIIFKGPYPPPSSYYDLVDKNYRQKKNQ</sequence>
<evidence type="ECO:0000256" key="4">
    <source>
        <dbReference type="ARBA" id="ARBA00022777"/>
    </source>
</evidence>
<protein>
    <recommendedName>
        <fullName evidence="6">Protein kinase domain-containing protein</fullName>
    </recommendedName>
</protein>
<dbReference type="GO" id="GO:0005524">
    <property type="term" value="F:ATP binding"/>
    <property type="evidence" value="ECO:0007669"/>
    <property type="project" value="UniProtKB-KW"/>
</dbReference>
<evidence type="ECO:0000313" key="8">
    <source>
        <dbReference type="Proteomes" id="UP000650833"/>
    </source>
</evidence>
<evidence type="ECO:0000256" key="1">
    <source>
        <dbReference type="ARBA" id="ARBA00022527"/>
    </source>
</evidence>
<proteinExistence type="predicted"/>
<keyword evidence="2" id="KW-0808">Transferase</keyword>
<dbReference type="EMBL" id="JAEPRC010000021">
    <property type="protein sequence ID" value="KAG2214703.1"/>
    <property type="molecule type" value="Genomic_DNA"/>
</dbReference>
<dbReference type="Gene3D" id="1.10.510.10">
    <property type="entry name" value="Transferase(Phosphotransferase) domain 1"/>
    <property type="match status" value="1"/>
</dbReference>
<keyword evidence="8" id="KW-1185">Reference proteome</keyword>
<dbReference type="PROSITE" id="PS50011">
    <property type="entry name" value="PROTEIN_KINASE_DOM"/>
    <property type="match status" value="1"/>
</dbReference>